<name>W0SND0_9PROT</name>
<evidence type="ECO:0000313" key="2">
    <source>
        <dbReference type="EMBL" id="BAO31308.1"/>
    </source>
</evidence>
<dbReference type="Pfam" id="PF13692">
    <property type="entry name" value="Glyco_trans_1_4"/>
    <property type="match status" value="1"/>
</dbReference>
<protein>
    <submittedName>
        <fullName evidence="2">Glycosyl transferase, group 1</fullName>
    </submittedName>
</protein>
<dbReference type="EMBL" id="AP012547">
    <property type="protein sequence ID" value="BAO31308.1"/>
    <property type="molecule type" value="Genomic_DNA"/>
</dbReference>
<dbReference type="PANTHER" id="PTHR12526:SF623">
    <property type="entry name" value="WABG"/>
    <property type="match status" value="1"/>
</dbReference>
<gene>
    <name evidence="2" type="ORF">SUTH_03538</name>
</gene>
<dbReference type="KEGG" id="shd:SUTH_03538"/>
<feature type="domain" description="Glycosyltransferase subfamily 4-like N-terminal" evidence="1">
    <location>
        <begin position="13"/>
        <end position="172"/>
    </location>
</feature>
<dbReference type="PANTHER" id="PTHR12526">
    <property type="entry name" value="GLYCOSYLTRANSFERASE"/>
    <property type="match status" value="1"/>
</dbReference>
<dbReference type="STRING" id="1223802.SUTH_03538"/>
<evidence type="ECO:0000313" key="3">
    <source>
        <dbReference type="Proteomes" id="UP000031637"/>
    </source>
</evidence>
<dbReference type="CDD" id="cd03801">
    <property type="entry name" value="GT4_PimA-like"/>
    <property type="match status" value="1"/>
</dbReference>
<sequence length="365" mass="40484">MKLAIVRQKYTPFGGAERFVERALAALRAKHVDVSIVARQWQGEAAGDMQYVRVDPFYLGRTWRDAGFARGVQRLMAQKRFDLVQSHERIPGCDIYRAGDGVHASWLELRNKAFDRLAPWHRYTLVAEAEMFRHPSLRTVICNSRMVRDDIARRFGVADEKLQVIYNGVDLEAFHPRLREEHGRALREKIGVGETAPVILFVGSGYERKGLPTLLHALSRMSRNDARLWVIGRDKHETLMRKLAQTLGVDERVLFLGAQADVKPFYGAADVFALPTRYDPFPNAALEALACGLPLVTTTTCGAAELVTPTNGRVISAGDATALAASLDALCATASVMRDAARASVAHLDLAQMAAQLMALYSRLI</sequence>
<dbReference type="GO" id="GO:0016757">
    <property type="term" value="F:glycosyltransferase activity"/>
    <property type="evidence" value="ECO:0007669"/>
    <property type="project" value="UniProtKB-ARBA"/>
</dbReference>
<dbReference type="AlphaFoldDB" id="W0SND0"/>
<dbReference type="Proteomes" id="UP000031637">
    <property type="component" value="Chromosome"/>
</dbReference>
<accession>W0SND0</accession>
<dbReference type="Gene3D" id="3.40.50.2000">
    <property type="entry name" value="Glycogen Phosphorylase B"/>
    <property type="match status" value="2"/>
</dbReference>
<keyword evidence="2" id="KW-0808">Transferase</keyword>
<dbReference type="InterPro" id="IPR028098">
    <property type="entry name" value="Glyco_trans_4-like_N"/>
</dbReference>
<dbReference type="SUPFAM" id="SSF53756">
    <property type="entry name" value="UDP-Glycosyltransferase/glycogen phosphorylase"/>
    <property type="match status" value="1"/>
</dbReference>
<proteinExistence type="predicted"/>
<reference evidence="2 3" key="1">
    <citation type="journal article" date="2014" name="Syst. Appl. Microbiol.">
        <title>Complete genomes of freshwater sulfur oxidizers Sulfuricella denitrificans skB26 and Sulfuritalea hydrogenivorans sk43H: genetic insights into the sulfur oxidation pathway of betaproteobacteria.</title>
        <authorList>
            <person name="Watanabe T."/>
            <person name="Kojima H."/>
            <person name="Fukui M."/>
        </authorList>
    </citation>
    <scope>NUCLEOTIDE SEQUENCE [LARGE SCALE GENOMIC DNA]</scope>
    <source>
        <strain evidence="2">DSM22779</strain>
    </source>
</reference>
<dbReference type="HOGENOM" id="CLU_009583_44_1_4"/>
<dbReference type="RefSeq" id="WP_041101115.1">
    <property type="nucleotide sequence ID" value="NZ_AP012547.1"/>
</dbReference>
<evidence type="ECO:0000259" key="1">
    <source>
        <dbReference type="Pfam" id="PF13439"/>
    </source>
</evidence>
<dbReference type="Pfam" id="PF13439">
    <property type="entry name" value="Glyco_transf_4"/>
    <property type="match status" value="1"/>
</dbReference>
<organism evidence="2 3">
    <name type="scientific">Sulfuritalea hydrogenivorans sk43H</name>
    <dbReference type="NCBI Taxonomy" id="1223802"/>
    <lineage>
        <taxon>Bacteria</taxon>
        <taxon>Pseudomonadati</taxon>
        <taxon>Pseudomonadota</taxon>
        <taxon>Betaproteobacteria</taxon>
        <taxon>Nitrosomonadales</taxon>
        <taxon>Sterolibacteriaceae</taxon>
        <taxon>Sulfuritalea</taxon>
    </lineage>
</organism>
<keyword evidence="3" id="KW-1185">Reference proteome</keyword>
<dbReference type="OrthoDB" id="433681at2"/>